<comment type="caution">
    <text evidence="2">The sequence shown here is derived from an EMBL/GenBank/DDBJ whole genome shotgun (WGS) entry which is preliminary data.</text>
</comment>
<proteinExistence type="inferred from homology"/>
<sequence>MTLNANLLAVIACPSCKGKLVWDQDKTHLVCRGESLAYPVNDGIPALLADAAKPLTPQELEKVPKS</sequence>
<evidence type="ECO:0000313" key="3">
    <source>
        <dbReference type="Proteomes" id="UP000288293"/>
    </source>
</evidence>
<evidence type="ECO:0000256" key="1">
    <source>
        <dbReference type="HAMAP-Rule" id="MF_01187"/>
    </source>
</evidence>
<dbReference type="SUPFAM" id="SSF158997">
    <property type="entry name" value="Trm112p-like"/>
    <property type="match status" value="1"/>
</dbReference>
<dbReference type="PANTHER" id="PTHR33505:SF4">
    <property type="entry name" value="PROTEIN PREY, MITOCHONDRIAL"/>
    <property type="match status" value="1"/>
</dbReference>
<keyword evidence="3" id="KW-1185">Reference proteome</keyword>
<dbReference type="Pfam" id="PF03966">
    <property type="entry name" value="Trm112p"/>
    <property type="match status" value="1"/>
</dbReference>
<reference evidence="2 3" key="1">
    <citation type="journal article" date="2011" name="Front. Microbiol.">
        <title>Genomic signatures of strain selection and enhancement in Bacillus atrophaeus var. globigii, a historical biowarfare simulant.</title>
        <authorList>
            <person name="Gibbons H.S."/>
            <person name="Broomall S.M."/>
            <person name="McNew L.A."/>
            <person name="Daligault H."/>
            <person name="Chapman C."/>
            <person name="Bruce D."/>
            <person name="Karavis M."/>
            <person name="Krepps M."/>
            <person name="McGregor P.A."/>
            <person name="Hong C."/>
            <person name="Park K.H."/>
            <person name="Akmal A."/>
            <person name="Feldman A."/>
            <person name="Lin J.S."/>
            <person name="Chang W.E."/>
            <person name="Higgs B.W."/>
            <person name="Demirev P."/>
            <person name="Lindquist J."/>
            <person name="Liem A."/>
            <person name="Fochler E."/>
            <person name="Read T.D."/>
            <person name="Tapia R."/>
            <person name="Johnson S."/>
            <person name="Bishop-Lilly K.A."/>
            <person name="Detter C."/>
            <person name="Han C."/>
            <person name="Sozhamannan S."/>
            <person name="Rosenzweig C.N."/>
            <person name="Skowronski E.W."/>
        </authorList>
    </citation>
    <scope>NUCLEOTIDE SEQUENCE [LARGE SCALE GENOMIC DNA]</scope>
    <source>
        <strain evidence="2 3">MLST1</strain>
    </source>
</reference>
<dbReference type="Gene3D" id="2.20.25.10">
    <property type="match status" value="1"/>
</dbReference>
<dbReference type="RefSeq" id="WP_126802770.1">
    <property type="nucleotide sequence ID" value="NZ_PIPL01000001.1"/>
</dbReference>
<name>A0A432W7E0_9GAMM</name>
<dbReference type="FunFam" id="2.20.25.10:FF:000002">
    <property type="entry name" value="UPF0434 protein YcaR"/>
    <property type="match status" value="1"/>
</dbReference>
<protein>
    <recommendedName>
        <fullName evidence="1">UPF0434 protein CWE09_04290</fullName>
    </recommendedName>
</protein>
<accession>A0A432W7E0</accession>
<dbReference type="InterPro" id="IPR005651">
    <property type="entry name" value="Trm112-like"/>
</dbReference>
<dbReference type="PANTHER" id="PTHR33505">
    <property type="entry name" value="ZGC:162634"/>
    <property type="match status" value="1"/>
</dbReference>
<dbReference type="HAMAP" id="MF_01187">
    <property type="entry name" value="UPF0434"/>
    <property type="match status" value="1"/>
</dbReference>
<dbReference type="GO" id="GO:0005829">
    <property type="term" value="C:cytosol"/>
    <property type="evidence" value="ECO:0007669"/>
    <property type="project" value="TreeGrafter"/>
</dbReference>
<comment type="similarity">
    <text evidence="1">Belongs to the UPF0434 family.</text>
</comment>
<dbReference type="Proteomes" id="UP000288293">
    <property type="component" value="Unassembled WGS sequence"/>
</dbReference>
<dbReference type="OrthoDB" id="9812205at2"/>
<organism evidence="2 3">
    <name type="scientific">Aliidiomarina minuta</name>
    <dbReference type="NCBI Taxonomy" id="880057"/>
    <lineage>
        <taxon>Bacteria</taxon>
        <taxon>Pseudomonadati</taxon>
        <taxon>Pseudomonadota</taxon>
        <taxon>Gammaproteobacteria</taxon>
        <taxon>Alteromonadales</taxon>
        <taxon>Idiomarinaceae</taxon>
        <taxon>Aliidiomarina</taxon>
    </lineage>
</organism>
<evidence type="ECO:0000313" key="2">
    <source>
        <dbReference type="EMBL" id="RUO25952.1"/>
    </source>
</evidence>
<dbReference type="AlphaFoldDB" id="A0A432W7E0"/>
<dbReference type="EMBL" id="PIPL01000001">
    <property type="protein sequence ID" value="RUO25952.1"/>
    <property type="molecule type" value="Genomic_DNA"/>
</dbReference>
<gene>
    <name evidence="2" type="ORF">CWE09_04290</name>
</gene>